<feature type="transmembrane region" description="Helical" evidence="11">
    <location>
        <begin position="40"/>
        <end position="61"/>
    </location>
</feature>
<gene>
    <name evidence="14" type="ORF">BECKDK2373B_GA0170837_108220</name>
</gene>
<evidence type="ECO:0000256" key="9">
    <source>
        <dbReference type="ARBA" id="ARBA00023136"/>
    </source>
</evidence>
<evidence type="ECO:0000259" key="13">
    <source>
        <dbReference type="Pfam" id="PF21687"/>
    </source>
</evidence>
<dbReference type="PANTHER" id="PTHR38831">
    <property type="entry name" value="TYPE II SECRETION SYSTEM PROTEIN K"/>
    <property type="match status" value="1"/>
</dbReference>
<dbReference type="SUPFAM" id="SSF158544">
    <property type="entry name" value="GspK insert domain-like"/>
    <property type="match status" value="1"/>
</dbReference>
<organism evidence="14">
    <name type="scientific">Candidatus Kentrum sp. DK</name>
    <dbReference type="NCBI Taxonomy" id="2126562"/>
    <lineage>
        <taxon>Bacteria</taxon>
        <taxon>Pseudomonadati</taxon>
        <taxon>Pseudomonadota</taxon>
        <taxon>Gammaproteobacteria</taxon>
        <taxon>Candidatus Kentrum</taxon>
    </lineage>
</organism>
<protein>
    <recommendedName>
        <fullName evidence="10">Type II secretion system protein K</fullName>
    </recommendedName>
</protein>
<feature type="domain" description="T2SS protein K first SAM-like" evidence="13">
    <location>
        <begin position="135"/>
        <end position="243"/>
    </location>
</feature>
<dbReference type="InterPro" id="IPR049031">
    <property type="entry name" value="T2SSK_SAM-like_1st"/>
</dbReference>
<keyword evidence="3 10" id="KW-0813">Transport</keyword>
<dbReference type="InterPro" id="IPR045584">
    <property type="entry name" value="Pilin-like"/>
</dbReference>
<dbReference type="InterPro" id="IPR038072">
    <property type="entry name" value="GspK_central_sf"/>
</dbReference>
<keyword evidence="4 10" id="KW-1003">Cell membrane</keyword>
<comment type="similarity">
    <text evidence="2 10">Belongs to the GSP K family.</text>
</comment>
<dbReference type="NCBIfam" id="NF037980">
    <property type="entry name" value="T2SS_GspK"/>
    <property type="match status" value="1"/>
</dbReference>
<keyword evidence="9 10" id="KW-0472">Membrane</keyword>
<dbReference type="GO" id="GO:0005886">
    <property type="term" value="C:plasma membrane"/>
    <property type="evidence" value="ECO:0007669"/>
    <property type="project" value="UniProtKB-SubCell"/>
</dbReference>
<sequence length="356" mass="38828">MRTITSLTPRFVYLPRLTGPQTAYRLAATGSFRTCPQRGIALITVMLAVALTASIVATLIADQQMDIRRSTNILHGGKAYEYARAVELWATRVLARDLMIEEAQIDHPGENWAMALPPTDIEGGALAGRIEDLQGRFNLNNLVPNDAGEDGQPNQNTGWQERLQRLLARCDLAPELAGSIVDWLDADGERTYPQGAEDYDYLGREVPYRAANGPMADPSELAWVSGFAFDDYRCLAPFVTALPGFTPINVNTAPVAVLTALAAGITDGVAELLVERRSLAPYESVAGFLDALREMGVSVSGTGPDGLDETVLAVGSRYYLVIADIRVGNIRMRLFSRLERRDDGSVRVLYRARGAL</sequence>
<evidence type="ECO:0000256" key="1">
    <source>
        <dbReference type="ARBA" id="ARBA00004533"/>
    </source>
</evidence>
<dbReference type="AlphaFoldDB" id="A0A450SYR8"/>
<dbReference type="Gene3D" id="3.30.1300.30">
    <property type="entry name" value="GSPII I/J protein-like"/>
    <property type="match status" value="1"/>
</dbReference>
<name>A0A450SYR8_9GAMM</name>
<evidence type="ECO:0000256" key="7">
    <source>
        <dbReference type="ARBA" id="ARBA00022927"/>
    </source>
</evidence>
<evidence type="ECO:0000313" key="14">
    <source>
        <dbReference type="EMBL" id="VFJ59398.1"/>
    </source>
</evidence>
<evidence type="ECO:0000256" key="8">
    <source>
        <dbReference type="ARBA" id="ARBA00022989"/>
    </source>
</evidence>
<dbReference type="EMBL" id="CAADEX010000082">
    <property type="protein sequence ID" value="VFJ59398.1"/>
    <property type="molecule type" value="Genomic_DNA"/>
</dbReference>
<dbReference type="GO" id="GO:0009306">
    <property type="term" value="P:protein secretion"/>
    <property type="evidence" value="ECO:0007669"/>
    <property type="project" value="InterPro"/>
</dbReference>
<evidence type="ECO:0000256" key="11">
    <source>
        <dbReference type="SAM" id="Phobius"/>
    </source>
</evidence>
<dbReference type="Pfam" id="PF21687">
    <property type="entry name" value="T2SSK_1st"/>
    <property type="match status" value="1"/>
</dbReference>
<proteinExistence type="inferred from homology"/>
<dbReference type="SUPFAM" id="SSF54523">
    <property type="entry name" value="Pili subunits"/>
    <property type="match status" value="1"/>
</dbReference>
<evidence type="ECO:0000256" key="3">
    <source>
        <dbReference type="ARBA" id="ARBA00022448"/>
    </source>
</evidence>
<dbReference type="InterPro" id="IPR049179">
    <property type="entry name" value="T2SSK_SAM-like_2nd"/>
</dbReference>
<comment type="subcellular location">
    <subcellularLocation>
        <location evidence="1 10">Cell inner membrane</location>
    </subcellularLocation>
</comment>
<dbReference type="PANTHER" id="PTHR38831:SF1">
    <property type="entry name" value="TYPE II SECRETION SYSTEM PROTEIN K-RELATED"/>
    <property type="match status" value="1"/>
</dbReference>
<dbReference type="Pfam" id="PF03934">
    <property type="entry name" value="T2SSK"/>
    <property type="match status" value="1"/>
</dbReference>
<evidence type="ECO:0000256" key="5">
    <source>
        <dbReference type="ARBA" id="ARBA00022519"/>
    </source>
</evidence>
<reference evidence="14" key="1">
    <citation type="submission" date="2019-02" db="EMBL/GenBank/DDBJ databases">
        <authorList>
            <person name="Gruber-Vodicka R. H."/>
            <person name="Seah K. B. B."/>
        </authorList>
    </citation>
    <scope>NUCLEOTIDE SEQUENCE</scope>
    <source>
        <strain evidence="14">BECK_DK47</strain>
    </source>
</reference>
<keyword evidence="8 11" id="KW-1133">Transmembrane helix</keyword>
<keyword evidence="7" id="KW-0653">Protein transport</keyword>
<accession>A0A450SYR8</accession>
<dbReference type="PIRSF" id="PIRSF002786">
    <property type="entry name" value="XcpX"/>
    <property type="match status" value="1"/>
</dbReference>
<evidence type="ECO:0000256" key="2">
    <source>
        <dbReference type="ARBA" id="ARBA00007246"/>
    </source>
</evidence>
<dbReference type="InterPro" id="IPR005628">
    <property type="entry name" value="GspK"/>
</dbReference>
<evidence type="ECO:0000256" key="4">
    <source>
        <dbReference type="ARBA" id="ARBA00022475"/>
    </source>
</evidence>
<evidence type="ECO:0000256" key="6">
    <source>
        <dbReference type="ARBA" id="ARBA00022692"/>
    </source>
</evidence>
<keyword evidence="6 11" id="KW-0812">Transmembrane</keyword>
<evidence type="ECO:0000259" key="12">
    <source>
        <dbReference type="Pfam" id="PF03934"/>
    </source>
</evidence>
<keyword evidence="5 10" id="KW-0997">Cell inner membrane</keyword>
<evidence type="ECO:0000256" key="10">
    <source>
        <dbReference type="PIRNR" id="PIRNR002786"/>
    </source>
</evidence>
<feature type="domain" description="T2SS protein K second SAM-like" evidence="12">
    <location>
        <begin position="248"/>
        <end position="300"/>
    </location>
</feature>
<dbReference type="Gene3D" id="1.10.40.60">
    <property type="entry name" value="EpsJ-like"/>
    <property type="match status" value="2"/>
</dbReference>